<sequence length="537" mass="60030">MLDNFPEAIFEADRDFGWIPLHYAAHLDNVEVVKLFLEKDTSIAYKKDKEGMSALHISANEGHVNVMRTLITKCPYTCELLDKKSRTALHLAVKSGKEDAVAILLEELAFRDLINEQDEDGNTPLHLAAINGLYPILMKLAENKRVDNVAMNKKGMIAAEIIQLDKQLLVSQKEIIMSKWNRHVVLPRSKRVDDSQTMEVQEKRDPAEDVKNGSESHLTAITLVITVTFAVSTQVPGGYDSTGKPVLEKNNKFQNFLFFDALAFGISVGLLFIHLCILAVPGGASPWLIEFAKRLTRPILGLSVFMMIIAFIKGLESVLDEKSYLPLSVLFLFSMPPFLCYTASQELKLLENQLTAIKRAEERKTCKRQESDRSGHRFGAGLGGSDAFVSRIIHVAFRRPLDLGTCGGFMALHLAGSGQLVHGAGRRYEGFIPRIRGGHLCTMSHWLKRQWKTFTLRETLRKQVKGLEADLQKKDDLLSSQDDTRRFYVGGFEHISENEDEEDEVQSKEHAVTPFDVQSTSPSGDQSGDPAVSLMDG</sequence>
<dbReference type="GO" id="GO:0005886">
    <property type="term" value="C:plasma membrane"/>
    <property type="evidence" value="ECO:0007669"/>
    <property type="project" value="TreeGrafter"/>
</dbReference>
<dbReference type="SMART" id="SM00248">
    <property type="entry name" value="ANK"/>
    <property type="match status" value="4"/>
</dbReference>
<evidence type="ECO:0000256" key="6">
    <source>
        <dbReference type="ARBA" id="ARBA00023136"/>
    </source>
</evidence>
<keyword evidence="4 9" id="KW-1133">Transmembrane helix</keyword>
<comment type="subcellular location">
    <subcellularLocation>
        <location evidence="1">Membrane</location>
        <topology evidence="1">Multi-pass membrane protein</topology>
    </subcellularLocation>
</comment>
<dbReference type="PROSITE" id="PS50297">
    <property type="entry name" value="ANK_REP_REGION"/>
    <property type="match status" value="4"/>
</dbReference>
<proteinExistence type="predicted"/>
<dbReference type="InterPro" id="IPR036770">
    <property type="entry name" value="Ankyrin_rpt-contain_sf"/>
</dbReference>
<feature type="repeat" description="ANK" evidence="7">
    <location>
        <begin position="84"/>
        <end position="116"/>
    </location>
</feature>
<feature type="transmembrane region" description="Helical" evidence="9">
    <location>
        <begin position="256"/>
        <end position="283"/>
    </location>
</feature>
<protein>
    <recommendedName>
        <fullName evidence="10">PGG domain-containing protein</fullName>
    </recommendedName>
</protein>
<evidence type="ECO:0000259" key="10">
    <source>
        <dbReference type="Pfam" id="PF13962"/>
    </source>
</evidence>
<feature type="repeat" description="ANK" evidence="7">
    <location>
        <begin position="16"/>
        <end position="48"/>
    </location>
</feature>
<feature type="repeat" description="ANK" evidence="7">
    <location>
        <begin position="120"/>
        <end position="153"/>
    </location>
</feature>
<name>A0A2N9GFF8_FAGSY</name>
<dbReference type="Pfam" id="PF13962">
    <property type="entry name" value="PGG"/>
    <property type="match status" value="1"/>
</dbReference>
<evidence type="ECO:0000256" key="7">
    <source>
        <dbReference type="PROSITE-ProRule" id="PRU00023"/>
    </source>
</evidence>
<dbReference type="Pfam" id="PF12796">
    <property type="entry name" value="Ank_2"/>
    <property type="match status" value="2"/>
</dbReference>
<keyword evidence="3" id="KW-0677">Repeat</keyword>
<dbReference type="InterPro" id="IPR026961">
    <property type="entry name" value="PGG_dom"/>
</dbReference>
<dbReference type="AlphaFoldDB" id="A0A2N9GFF8"/>
<feature type="transmembrane region" description="Helical" evidence="9">
    <location>
        <begin position="295"/>
        <end position="312"/>
    </location>
</feature>
<evidence type="ECO:0000256" key="1">
    <source>
        <dbReference type="ARBA" id="ARBA00004141"/>
    </source>
</evidence>
<feature type="region of interest" description="Disordered" evidence="8">
    <location>
        <begin position="498"/>
        <end position="537"/>
    </location>
</feature>
<dbReference type="PROSITE" id="PS50088">
    <property type="entry name" value="ANK_REPEAT"/>
    <property type="match status" value="4"/>
</dbReference>
<evidence type="ECO:0000313" key="11">
    <source>
        <dbReference type="EMBL" id="SPC98283.1"/>
    </source>
</evidence>
<dbReference type="PANTHER" id="PTHR24186">
    <property type="entry name" value="PROTEIN PHOSPHATASE 1 REGULATORY SUBUNIT"/>
    <property type="match status" value="1"/>
</dbReference>
<feature type="compositionally biased region" description="Polar residues" evidence="8">
    <location>
        <begin position="516"/>
        <end position="526"/>
    </location>
</feature>
<dbReference type="EMBL" id="OIVN01001854">
    <property type="protein sequence ID" value="SPC98283.1"/>
    <property type="molecule type" value="Genomic_DNA"/>
</dbReference>
<dbReference type="SUPFAM" id="SSF48403">
    <property type="entry name" value="Ankyrin repeat"/>
    <property type="match status" value="1"/>
</dbReference>
<feature type="repeat" description="ANK" evidence="7">
    <location>
        <begin position="50"/>
        <end position="71"/>
    </location>
</feature>
<dbReference type="PANTHER" id="PTHR24186:SF50">
    <property type="entry name" value="ANKYRIN REPEAT-CONTAINING PROTEIN ITN1-LIKE ISOFORM X1"/>
    <property type="match status" value="1"/>
</dbReference>
<accession>A0A2N9GFF8</accession>
<evidence type="ECO:0000256" key="4">
    <source>
        <dbReference type="ARBA" id="ARBA00022989"/>
    </source>
</evidence>
<evidence type="ECO:0000256" key="5">
    <source>
        <dbReference type="ARBA" id="ARBA00023043"/>
    </source>
</evidence>
<organism evidence="11">
    <name type="scientific">Fagus sylvatica</name>
    <name type="common">Beechnut</name>
    <dbReference type="NCBI Taxonomy" id="28930"/>
    <lineage>
        <taxon>Eukaryota</taxon>
        <taxon>Viridiplantae</taxon>
        <taxon>Streptophyta</taxon>
        <taxon>Embryophyta</taxon>
        <taxon>Tracheophyta</taxon>
        <taxon>Spermatophyta</taxon>
        <taxon>Magnoliopsida</taxon>
        <taxon>eudicotyledons</taxon>
        <taxon>Gunneridae</taxon>
        <taxon>Pentapetalae</taxon>
        <taxon>rosids</taxon>
        <taxon>fabids</taxon>
        <taxon>Fagales</taxon>
        <taxon>Fagaceae</taxon>
        <taxon>Fagus</taxon>
    </lineage>
</organism>
<evidence type="ECO:0000256" key="2">
    <source>
        <dbReference type="ARBA" id="ARBA00022692"/>
    </source>
</evidence>
<keyword evidence="5 7" id="KW-0040">ANK repeat</keyword>
<keyword evidence="6 9" id="KW-0472">Membrane</keyword>
<evidence type="ECO:0000256" key="8">
    <source>
        <dbReference type="SAM" id="MobiDB-lite"/>
    </source>
</evidence>
<reference evidence="11" key="1">
    <citation type="submission" date="2018-02" db="EMBL/GenBank/DDBJ databases">
        <authorList>
            <person name="Cohen D.B."/>
            <person name="Kent A.D."/>
        </authorList>
    </citation>
    <scope>NUCLEOTIDE SEQUENCE</scope>
</reference>
<keyword evidence="2 9" id="KW-0812">Transmembrane</keyword>
<gene>
    <name evidence="11" type="ORF">FSB_LOCUS26165</name>
</gene>
<feature type="domain" description="PGG" evidence="10">
    <location>
        <begin position="208"/>
        <end position="315"/>
    </location>
</feature>
<dbReference type="Gene3D" id="1.25.40.20">
    <property type="entry name" value="Ankyrin repeat-containing domain"/>
    <property type="match status" value="1"/>
</dbReference>
<dbReference type="InterPro" id="IPR002110">
    <property type="entry name" value="Ankyrin_rpt"/>
</dbReference>
<evidence type="ECO:0000256" key="3">
    <source>
        <dbReference type="ARBA" id="ARBA00022737"/>
    </source>
</evidence>
<evidence type="ECO:0000256" key="9">
    <source>
        <dbReference type="SAM" id="Phobius"/>
    </source>
</evidence>